<organism evidence="1 2">
    <name type="scientific">Bacillus badius</name>
    <dbReference type="NCBI Taxonomy" id="1455"/>
    <lineage>
        <taxon>Bacteria</taxon>
        <taxon>Bacillati</taxon>
        <taxon>Bacillota</taxon>
        <taxon>Bacilli</taxon>
        <taxon>Bacillales</taxon>
        <taxon>Bacillaceae</taxon>
        <taxon>Pseudobacillus</taxon>
    </lineage>
</organism>
<evidence type="ECO:0000313" key="2">
    <source>
        <dbReference type="Proteomes" id="UP000031982"/>
    </source>
</evidence>
<name>A0ABR5ANY0_BACBA</name>
<dbReference type="EMBL" id="JXLP01000029">
    <property type="protein sequence ID" value="KIL72966.1"/>
    <property type="molecule type" value="Genomic_DNA"/>
</dbReference>
<reference evidence="1 2" key="1">
    <citation type="submission" date="2015-01" db="EMBL/GenBank/DDBJ databases">
        <title>Genome Assembly of Bacillus badius MTCC 1458.</title>
        <authorList>
            <person name="Verma A."/>
            <person name="Khatri I."/>
            <person name="Mual P."/>
            <person name="Subramanian S."/>
            <person name="Krishnamurthi S."/>
        </authorList>
    </citation>
    <scope>NUCLEOTIDE SEQUENCE [LARGE SCALE GENOMIC DNA]</scope>
    <source>
        <strain evidence="1 2">MTCC 1458</strain>
    </source>
</reference>
<dbReference type="Proteomes" id="UP000031982">
    <property type="component" value="Unassembled WGS sequence"/>
</dbReference>
<comment type="caution">
    <text evidence="1">The sequence shown here is derived from an EMBL/GenBank/DDBJ whole genome shotgun (WGS) entry which is preliminary data.</text>
</comment>
<evidence type="ECO:0008006" key="3">
    <source>
        <dbReference type="Google" id="ProtNLM"/>
    </source>
</evidence>
<keyword evidence="2" id="KW-1185">Reference proteome</keyword>
<proteinExistence type="predicted"/>
<evidence type="ECO:0000313" key="1">
    <source>
        <dbReference type="EMBL" id="KIL72966.1"/>
    </source>
</evidence>
<gene>
    <name evidence="1" type="ORF">SD77_3027</name>
</gene>
<protein>
    <recommendedName>
        <fullName evidence="3">Mobile element protein</fullName>
    </recommendedName>
</protein>
<accession>A0ABR5ANY0</accession>
<sequence>MTNSWTFKFFSFFLKKGLRKWLASRHNIYTNQFEEKVSLMRPFLFFLQSN</sequence>